<keyword evidence="5" id="KW-1133">Transmembrane helix</keyword>
<comment type="caution">
    <text evidence="8">The sequence shown here is derived from an EMBL/GenBank/DDBJ whole genome shotgun (WGS) entry which is preliminary data.</text>
</comment>
<dbReference type="GO" id="GO:0004788">
    <property type="term" value="F:thiamine diphosphokinase activity"/>
    <property type="evidence" value="ECO:0007669"/>
    <property type="project" value="InterPro"/>
</dbReference>
<keyword evidence="5" id="KW-0472">Membrane</keyword>
<dbReference type="RefSeq" id="WP_167207785.1">
    <property type="nucleotide sequence ID" value="NZ_JAASRO010000001.1"/>
</dbReference>
<dbReference type="Gene3D" id="3.40.50.10240">
    <property type="entry name" value="Thiamin pyrophosphokinase, catalytic domain"/>
    <property type="match status" value="1"/>
</dbReference>
<dbReference type="Pfam" id="PF04263">
    <property type="entry name" value="TPK_catalytic"/>
    <property type="match status" value="1"/>
</dbReference>
<dbReference type="Pfam" id="PF12555">
    <property type="entry name" value="SteA-like_C"/>
    <property type="match status" value="1"/>
</dbReference>
<feature type="transmembrane region" description="Helical" evidence="5">
    <location>
        <begin position="347"/>
        <end position="369"/>
    </location>
</feature>
<dbReference type="GO" id="GO:0005524">
    <property type="term" value="F:ATP binding"/>
    <property type="evidence" value="ECO:0007669"/>
    <property type="project" value="UniProtKB-KW"/>
</dbReference>
<evidence type="ECO:0000256" key="2">
    <source>
        <dbReference type="ARBA" id="ARBA00022741"/>
    </source>
</evidence>
<keyword evidence="2" id="KW-0547">Nucleotide-binding</keyword>
<feature type="domain" description="Thiamin pyrophosphokinase catalytic" evidence="6">
    <location>
        <begin position="208"/>
        <end position="244"/>
    </location>
</feature>
<evidence type="ECO:0000256" key="3">
    <source>
        <dbReference type="ARBA" id="ARBA00022777"/>
    </source>
</evidence>
<organism evidence="8 9">
    <name type="scientific">Kribbella shirazensis</name>
    <dbReference type="NCBI Taxonomy" id="1105143"/>
    <lineage>
        <taxon>Bacteria</taxon>
        <taxon>Bacillati</taxon>
        <taxon>Actinomycetota</taxon>
        <taxon>Actinomycetes</taxon>
        <taxon>Propionibacteriales</taxon>
        <taxon>Kribbellaceae</taxon>
        <taxon>Kribbella</taxon>
    </lineage>
</organism>
<dbReference type="InterPro" id="IPR022215">
    <property type="entry name" value="SteA-like_C"/>
</dbReference>
<accession>A0A7X5VBW4</accession>
<keyword evidence="5" id="KW-0812">Transmembrane</keyword>
<reference evidence="8 9" key="1">
    <citation type="submission" date="2020-03" db="EMBL/GenBank/DDBJ databases">
        <title>Sequencing the genomes of 1000 actinobacteria strains.</title>
        <authorList>
            <person name="Klenk H.-P."/>
        </authorList>
    </citation>
    <scope>NUCLEOTIDE SEQUENCE [LARGE SCALE GENOMIC DNA]</scope>
    <source>
        <strain evidence="8 9">DSM 45490</strain>
    </source>
</reference>
<sequence>MKLPSLRRARPTELPGITGVVRLDRRTKNLTKRLRPGEIAVIDHVDLDRVSAEALVDCKVAAVVNVADSISGRYPNLGPEILVEAGIPLVDGVGREVFSVLHEGERVRLDDGTLYRGHEAVAKGLSQDSKTVAELMDEARAGLSTQLEAFTANTLEYLRREKDLLLDGVGVPQIHTPMEGKHVLIVVRGYDYRDDLVALKSYIREYRPVLIGVDGGADALVENGYVPDLIVGDMDSVKDETLKSGAEVVVHAYRDGRAPGSERLERLGVDSIEFPATGTSEDVAMLLADSKGASLIVAVGTHNSLVEFLDKGRSGMASTFITRLRVGAKLVDAKGVGRLYRSRVSTFQVVALMVAGLFAVGMAMVAIGADDVLWSILRARWSDFVYWIRELFT</sequence>
<keyword evidence="4" id="KW-0067">ATP-binding</keyword>
<evidence type="ECO:0000256" key="4">
    <source>
        <dbReference type="ARBA" id="ARBA00022840"/>
    </source>
</evidence>
<dbReference type="GO" id="GO:0009229">
    <property type="term" value="P:thiamine diphosphate biosynthetic process"/>
    <property type="evidence" value="ECO:0007669"/>
    <property type="project" value="InterPro"/>
</dbReference>
<protein>
    <submittedName>
        <fullName evidence="8">Putative membrane-anchored protein</fullName>
    </submittedName>
</protein>
<keyword evidence="9" id="KW-1185">Reference proteome</keyword>
<evidence type="ECO:0000256" key="5">
    <source>
        <dbReference type="SAM" id="Phobius"/>
    </source>
</evidence>
<evidence type="ECO:0000259" key="7">
    <source>
        <dbReference type="Pfam" id="PF12555"/>
    </source>
</evidence>
<keyword evidence="3" id="KW-0418">Kinase</keyword>
<dbReference type="InterPro" id="IPR007371">
    <property type="entry name" value="TPK_catalytic"/>
</dbReference>
<evidence type="ECO:0000259" key="6">
    <source>
        <dbReference type="Pfam" id="PF04263"/>
    </source>
</evidence>
<evidence type="ECO:0000313" key="9">
    <source>
        <dbReference type="Proteomes" id="UP000555407"/>
    </source>
</evidence>
<dbReference type="SUPFAM" id="SSF63999">
    <property type="entry name" value="Thiamin pyrophosphokinase, catalytic domain"/>
    <property type="match status" value="1"/>
</dbReference>
<keyword evidence="1" id="KW-0808">Transferase</keyword>
<gene>
    <name evidence="8" type="ORF">BJY22_003310</name>
</gene>
<dbReference type="NCBIfam" id="NF040608">
    <property type="entry name" value="division_SteA"/>
    <property type="match status" value="1"/>
</dbReference>
<feature type="domain" description="SteA-like C-terminal" evidence="7">
    <location>
        <begin position="334"/>
        <end position="385"/>
    </location>
</feature>
<dbReference type="InterPro" id="IPR036759">
    <property type="entry name" value="TPK_catalytic_sf"/>
</dbReference>
<dbReference type="Proteomes" id="UP000555407">
    <property type="component" value="Unassembled WGS sequence"/>
</dbReference>
<name>A0A7X5VBW4_9ACTN</name>
<proteinExistence type="predicted"/>
<dbReference type="InterPro" id="IPR047795">
    <property type="entry name" value="Put_SteA-like"/>
</dbReference>
<dbReference type="GO" id="GO:0016301">
    <property type="term" value="F:kinase activity"/>
    <property type="evidence" value="ECO:0007669"/>
    <property type="project" value="UniProtKB-KW"/>
</dbReference>
<evidence type="ECO:0000256" key="1">
    <source>
        <dbReference type="ARBA" id="ARBA00022679"/>
    </source>
</evidence>
<dbReference type="EMBL" id="JAASRO010000001">
    <property type="protein sequence ID" value="NIK57593.1"/>
    <property type="molecule type" value="Genomic_DNA"/>
</dbReference>
<dbReference type="AlphaFoldDB" id="A0A7X5VBW4"/>
<evidence type="ECO:0000313" key="8">
    <source>
        <dbReference type="EMBL" id="NIK57593.1"/>
    </source>
</evidence>